<comment type="function">
    <text evidence="5">Could be a nuclease involved in processing of the 5'-end of pre-16S rRNA.</text>
</comment>
<dbReference type="HAMAP" id="MF_00651">
    <property type="entry name" value="Nuclease_YqgF"/>
    <property type="match status" value="1"/>
</dbReference>
<dbReference type="GO" id="GO:0004518">
    <property type="term" value="F:nuclease activity"/>
    <property type="evidence" value="ECO:0007669"/>
    <property type="project" value="UniProtKB-KW"/>
</dbReference>
<dbReference type="InterPro" id="IPR037027">
    <property type="entry name" value="YqgF/RNaseH-like_dom_sf"/>
</dbReference>
<evidence type="ECO:0000256" key="4">
    <source>
        <dbReference type="ARBA" id="ARBA00022801"/>
    </source>
</evidence>
<dbReference type="InterPro" id="IPR005227">
    <property type="entry name" value="YqgF"/>
</dbReference>
<dbReference type="InterPro" id="IPR006641">
    <property type="entry name" value="YqgF/RNaseH-like_dom"/>
</dbReference>
<evidence type="ECO:0000256" key="1">
    <source>
        <dbReference type="ARBA" id="ARBA00022490"/>
    </source>
</evidence>
<accession>A0A975A150</accession>
<keyword evidence="2 5" id="KW-0690">Ribosome biogenesis</keyword>
<dbReference type="Pfam" id="PF03652">
    <property type="entry name" value="RuvX"/>
    <property type="match status" value="1"/>
</dbReference>
<evidence type="ECO:0000259" key="6">
    <source>
        <dbReference type="SMART" id="SM00732"/>
    </source>
</evidence>
<dbReference type="RefSeq" id="WP_205722434.1">
    <property type="nucleotide sequence ID" value="NZ_CP070608.1"/>
</dbReference>
<dbReference type="PANTHER" id="PTHR33317">
    <property type="entry name" value="POLYNUCLEOTIDYL TRANSFERASE, RIBONUCLEASE H-LIKE SUPERFAMILY PROTEIN"/>
    <property type="match status" value="1"/>
</dbReference>
<dbReference type="NCBIfam" id="TIGR00250">
    <property type="entry name" value="RNAse_H_YqgF"/>
    <property type="match status" value="1"/>
</dbReference>
<evidence type="ECO:0000313" key="8">
    <source>
        <dbReference type="Proteomes" id="UP000662783"/>
    </source>
</evidence>
<dbReference type="EC" id="3.1.-.-" evidence="5"/>
<dbReference type="CDD" id="cd16964">
    <property type="entry name" value="YqgF"/>
    <property type="match status" value="1"/>
</dbReference>
<dbReference type="Gene3D" id="3.30.420.140">
    <property type="entry name" value="YqgF/RNase H-like domain"/>
    <property type="match status" value="1"/>
</dbReference>
<dbReference type="Proteomes" id="UP000662783">
    <property type="component" value="Chromosome"/>
</dbReference>
<dbReference type="GO" id="GO:0016788">
    <property type="term" value="F:hydrolase activity, acting on ester bonds"/>
    <property type="evidence" value="ECO:0007669"/>
    <property type="project" value="UniProtKB-UniRule"/>
</dbReference>
<evidence type="ECO:0000256" key="2">
    <source>
        <dbReference type="ARBA" id="ARBA00022517"/>
    </source>
</evidence>
<evidence type="ECO:0000313" key="7">
    <source>
        <dbReference type="EMBL" id="QSE97926.1"/>
    </source>
</evidence>
<keyword evidence="4 5" id="KW-0378">Hydrolase</keyword>
<dbReference type="SUPFAM" id="SSF53098">
    <property type="entry name" value="Ribonuclease H-like"/>
    <property type="match status" value="1"/>
</dbReference>
<reference evidence="7" key="1">
    <citation type="submission" date="2021-02" db="EMBL/GenBank/DDBJ databases">
        <title>Fulvivirga sp. S481 isolated from sea water.</title>
        <authorList>
            <person name="Bae S.S."/>
            <person name="Baek K."/>
        </authorList>
    </citation>
    <scope>NUCLEOTIDE SEQUENCE</scope>
    <source>
        <strain evidence="7">S481</strain>
    </source>
</reference>
<dbReference type="KEGG" id="fuv:JR347_02225"/>
<gene>
    <name evidence="7" type="primary">ruvX</name>
    <name evidence="7" type="ORF">JR347_02225</name>
</gene>
<proteinExistence type="inferred from homology"/>
<feature type="domain" description="YqgF/RNase H-like" evidence="6">
    <location>
        <begin position="2"/>
        <end position="100"/>
    </location>
</feature>
<name>A0A975A150_9BACT</name>
<evidence type="ECO:0000256" key="5">
    <source>
        <dbReference type="HAMAP-Rule" id="MF_00651"/>
    </source>
</evidence>
<dbReference type="AlphaFoldDB" id="A0A975A150"/>
<dbReference type="PANTHER" id="PTHR33317:SF4">
    <property type="entry name" value="POLYNUCLEOTIDYL TRANSFERASE, RIBONUCLEASE H-LIKE SUPERFAMILY PROTEIN"/>
    <property type="match status" value="1"/>
</dbReference>
<keyword evidence="8" id="KW-1185">Reference proteome</keyword>
<dbReference type="SMART" id="SM00732">
    <property type="entry name" value="YqgFc"/>
    <property type="match status" value="1"/>
</dbReference>
<keyword evidence="3 5" id="KW-0540">Nuclease</keyword>
<evidence type="ECO:0000256" key="3">
    <source>
        <dbReference type="ARBA" id="ARBA00022722"/>
    </source>
</evidence>
<organism evidence="7 8">
    <name type="scientific">Fulvivirga lutea</name>
    <dbReference type="NCBI Taxonomy" id="2810512"/>
    <lineage>
        <taxon>Bacteria</taxon>
        <taxon>Pseudomonadati</taxon>
        <taxon>Bacteroidota</taxon>
        <taxon>Cytophagia</taxon>
        <taxon>Cytophagales</taxon>
        <taxon>Fulvivirgaceae</taxon>
        <taxon>Fulvivirga</taxon>
    </lineage>
</organism>
<dbReference type="EMBL" id="CP070608">
    <property type="protein sequence ID" value="QSE97926.1"/>
    <property type="molecule type" value="Genomic_DNA"/>
</dbReference>
<comment type="similarity">
    <text evidence="5">Belongs to the YqgF HJR family.</text>
</comment>
<keyword evidence="1 5" id="KW-0963">Cytoplasm</keyword>
<dbReference type="InterPro" id="IPR012337">
    <property type="entry name" value="RNaseH-like_sf"/>
</dbReference>
<sequence>MGRILSIDYGIKRVGLAVTDPLKMIASPLETIESNTASNYIKAYCQREDVERIIIGMPKDLQNKDTHSTDAVRKFIIKLQKELDSIPITEVDERFTSKMAFQTMIDGGLKKKDRKNKGTIDKVSATIILQSYLDSNPTI</sequence>
<comment type="subcellular location">
    <subcellularLocation>
        <location evidence="5">Cytoplasm</location>
    </subcellularLocation>
</comment>
<dbReference type="GO" id="GO:0005829">
    <property type="term" value="C:cytosol"/>
    <property type="evidence" value="ECO:0007669"/>
    <property type="project" value="TreeGrafter"/>
</dbReference>
<dbReference type="GO" id="GO:0000967">
    <property type="term" value="P:rRNA 5'-end processing"/>
    <property type="evidence" value="ECO:0007669"/>
    <property type="project" value="UniProtKB-UniRule"/>
</dbReference>
<protein>
    <recommendedName>
        <fullName evidence="5">Putative pre-16S rRNA nuclease</fullName>
        <ecNumber evidence="5">3.1.-.-</ecNumber>
    </recommendedName>
</protein>